<evidence type="ECO:0000256" key="2">
    <source>
        <dbReference type="SAM" id="MobiDB-lite"/>
    </source>
</evidence>
<proteinExistence type="inferred from homology"/>
<keyword evidence="5" id="KW-1185">Reference proteome</keyword>
<sequence length="392" mass="38060">MTSPWAATPPEANYLLLARGAGEATTVAAGAAWQAQTVESVVHAEVSQVNTAVTGVSWVGAGGGASALSATTMNGVLEALSGWAESTVPITEAAAMAFRAAVTAMIPDVLCTENRVECAKDVAINPLVWGALTPDIVRLDGTYYGPYWTENASQGILFETFLLTAIPMLQLPPPVGPLSASPGAPVAAAAQVAQATADGAIGDSMRESTAAGMQITDQMGSGGGSLGSAQSLMEPVMSAAQLPMQSLSSPVQSLQSATSPLQSMLGMFSMGGAGGGVEPAALATGGAEPLAGAAARGGAAAMGGGSSLGGTGALSSYPVSSYTRPAGSFSEGGAASYAKPGAGGVASAPVGPGGVGAPMGGMLHSGAGGKGPAKGDGAKAMRLHPPVNSATT</sequence>
<dbReference type="EMBL" id="BLKX01000003">
    <property type="protein sequence ID" value="GFG83230.1"/>
    <property type="molecule type" value="Genomic_DNA"/>
</dbReference>
<name>A0ABQ1CG81_9MYCO</name>
<evidence type="ECO:0000259" key="3">
    <source>
        <dbReference type="Pfam" id="PF00823"/>
    </source>
</evidence>
<dbReference type="Pfam" id="PF00823">
    <property type="entry name" value="PPE"/>
    <property type="match status" value="1"/>
</dbReference>
<comment type="caution">
    <text evidence="4">The sequence shown here is derived from an EMBL/GenBank/DDBJ whole genome shotgun (WGS) entry which is preliminary data.</text>
</comment>
<dbReference type="SUPFAM" id="SSF140459">
    <property type="entry name" value="PE/PPE dimer-like"/>
    <property type="match status" value="1"/>
</dbReference>
<dbReference type="Proteomes" id="UP000465240">
    <property type="component" value="Unassembled WGS sequence"/>
</dbReference>
<feature type="region of interest" description="Disordered" evidence="2">
    <location>
        <begin position="365"/>
        <end position="392"/>
    </location>
</feature>
<comment type="similarity">
    <text evidence="1">Belongs to the mycobacterial PPE family.</text>
</comment>
<dbReference type="RefSeq" id="WP_162951684.1">
    <property type="nucleotide sequence ID" value="NZ_BLKX01000003.1"/>
</dbReference>
<evidence type="ECO:0000313" key="5">
    <source>
        <dbReference type="Proteomes" id="UP000465240"/>
    </source>
</evidence>
<evidence type="ECO:0000256" key="1">
    <source>
        <dbReference type="ARBA" id="ARBA00010652"/>
    </source>
</evidence>
<dbReference type="InterPro" id="IPR038332">
    <property type="entry name" value="PPE_sf"/>
</dbReference>
<feature type="domain" description="PPE" evidence="3">
    <location>
        <begin position="5"/>
        <end position="153"/>
    </location>
</feature>
<dbReference type="Gene3D" id="1.20.1260.20">
    <property type="entry name" value="PPE superfamily"/>
    <property type="match status" value="1"/>
</dbReference>
<reference evidence="4 5" key="1">
    <citation type="journal article" date="2019" name="Emerg. Microbes Infect.">
        <title>Comprehensive subspecies identification of 175 nontuberculous mycobacteria species based on 7547 genomic profiles.</title>
        <authorList>
            <person name="Matsumoto Y."/>
            <person name="Kinjo T."/>
            <person name="Motooka D."/>
            <person name="Nabeya D."/>
            <person name="Jung N."/>
            <person name="Uechi K."/>
            <person name="Horii T."/>
            <person name="Iida T."/>
            <person name="Fujita J."/>
            <person name="Nakamura S."/>
        </authorList>
    </citation>
    <scope>NUCLEOTIDE SEQUENCE [LARGE SCALE GENOMIC DNA]</scope>
    <source>
        <strain evidence="4 5">JCM 18565</strain>
    </source>
</reference>
<dbReference type="InterPro" id="IPR000030">
    <property type="entry name" value="PPE_dom"/>
</dbReference>
<organism evidence="4 5">
    <name type="scientific">Mycobacterium paragordonae</name>
    <dbReference type="NCBI Taxonomy" id="1389713"/>
    <lineage>
        <taxon>Bacteria</taxon>
        <taxon>Bacillati</taxon>
        <taxon>Actinomycetota</taxon>
        <taxon>Actinomycetes</taxon>
        <taxon>Mycobacteriales</taxon>
        <taxon>Mycobacteriaceae</taxon>
        <taxon>Mycobacterium</taxon>
    </lineage>
</organism>
<protein>
    <recommendedName>
        <fullName evidence="3">PPE domain-containing protein</fullName>
    </recommendedName>
</protein>
<accession>A0ABQ1CG81</accession>
<evidence type="ECO:0000313" key="4">
    <source>
        <dbReference type="EMBL" id="GFG83230.1"/>
    </source>
</evidence>
<gene>
    <name evidence="4" type="ORF">MPRG_65060</name>
</gene>